<feature type="transmembrane region" description="Helical" evidence="8">
    <location>
        <begin position="439"/>
        <end position="459"/>
    </location>
</feature>
<dbReference type="PANTHER" id="PTHR33908:SF3">
    <property type="entry name" value="UNDECAPRENYL PHOSPHATE-ALPHA-4-AMINO-4-DEOXY-L-ARABINOSE ARABINOSYL TRANSFERASE"/>
    <property type="match status" value="1"/>
</dbReference>
<gene>
    <name evidence="10" type="ORF">C7B77_00680</name>
</gene>
<reference evidence="10 11" key="1">
    <citation type="submission" date="2018-03" db="EMBL/GenBank/DDBJ databases">
        <title>The ancient ancestry and fast evolution of plastids.</title>
        <authorList>
            <person name="Moore K.R."/>
            <person name="Magnabosco C."/>
            <person name="Momper L."/>
            <person name="Gold D.A."/>
            <person name="Bosak T."/>
            <person name="Fournier G.P."/>
        </authorList>
    </citation>
    <scope>NUCLEOTIDE SEQUENCE [LARGE SCALE GENOMIC DNA]</scope>
    <source>
        <strain evidence="10 11">CCALA 037</strain>
    </source>
</reference>
<keyword evidence="3" id="KW-0328">Glycosyltransferase</keyword>
<evidence type="ECO:0000256" key="8">
    <source>
        <dbReference type="SAM" id="Phobius"/>
    </source>
</evidence>
<keyword evidence="4" id="KW-0808">Transferase</keyword>
<organism evidence="10 11">
    <name type="scientific">Chamaesiphon polymorphus CCALA 037</name>
    <dbReference type="NCBI Taxonomy" id="2107692"/>
    <lineage>
        <taxon>Bacteria</taxon>
        <taxon>Bacillati</taxon>
        <taxon>Cyanobacteriota</taxon>
        <taxon>Cyanophyceae</taxon>
        <taxon>Gomontiellales</taxon>
        <taxon>Chamaesiphonaceae</taxon>
        <taxon>Chamaesiphon</taxon>
    </lineage>
</organism>
<dbReference type="PANTHER" id="PTHR33908">
    <property type="entry name" value="MANNOSYLTRANSFERASE YKCB-RELATED"/>
    <property type="match status" value="1"/>
</dbReference>
<name>A0A2T1GNH0_9CYAN</name>
<keyword evidence="7 8" id="KW-0472">Membrane</keyword>
<dbReference type="RefSeq" id="WP_106299397.1">
    <property type="nucleotide sequence ID" value="NZ_PVWO01000005.1"/>
</dbReference>
<evidence type="ECO:0000313" key="10">
    <source>
        <dbReference type="EMBL" id="PSB59453.1"/>
    </source>
</evidence>
<dbReference type="AlphaFoldDB" id="A0A2T1GNH0"/>
<evidence type="ECO:0000313" key="11">
    <source>
        <dbReference type="Proteomes" id="UP000238937"/>
    </source>
</evidence>
<accession>A0A2T1GNH0</accession>
<dbReference type="InterPro" id="IPR050297">
    <property type="entry name" value="LipidA_mod_glycosyltrf_83"/>
</dbReference>
<dbReference type="InterPro" id="IPR038731">
    <property type="entry name" value="RgtA/B/C-like"/>
</dbReference>
<keyword evidence="6 8" id="KW-1133">Transmembrane helix</keyword>
<protein>
    <recommendedName>
        <fullName evidence="9">Glycosyltransferase RgtA/B/C/D-like domain-containing protein</fullName>
    </recommendedName>
</protein>
<evidence type="ECO:0000256" key="1">
    <source>
        <dbReference type="ARBA" id="ARBA00004651"/>
    </source>
</evidence>
<feature type="transmembrane region" description="Helical" evidence="8">
    <location>
        <begin position="373"/>
        <end position="398"/>
    </location>
</feature>
<feature type="transmembrane region" description="Helical" evidence="8">
    <location>
        <begin position="230"/>
        <end position="249"/>
    </location>
</feature>
<feature type="transmembrane region" description="Helical" evidence="8">
    <location>
        <begin position="89"/>
        <end position="107"/>
    </location>
</feature>
<evidence type="ECO:0000259" key="9">
    <source>
        <dbReference type="Pfam" id="PF13231"/>
    </source>
</evidence>
<keyword evidence="11" id="KW-1185">Reference proteome</keyword>
<dbReference type="EMBL" id="PVWO01000005">
    <property type="protein sequence ID" value="PSB59453.1"/>
    <property type="molecule type" value="Genomic_DNA"/>
</dbReference>
<dbReference type="GO" id="GO:0010041">
    <property type="term" value="P:response to iron(III) ion"/>
    <property type="evidence" value="ECO:0007669"/>
    <property type="project" value="TreeGrafter"/>
</dbReference>
<feature type="transmembrane region" description="Helical" evidence="8">
    <location>
        <begin position="199"/>
        <end position="218"/>
    </location>
</feature>
<sequence>MNIRDYLLLWNRFPRWSLAIVTIPLLLVNGDRSSLMPYDEGYYAIQARWIWETGDWLTPQFWGTPIYDRTIGIQWAIALAYHLFGLNEFSVRLPSAIACIASVLLTYEIGTILFNRQIAWLGAAILMLMGLWVSEAHTAQQNTALVAIELLGIWALLQIADTQSSSLSSSPRLLAFFYRSIEINWVWGLLAGATVGWGFLLKGFMIFVPIIALLPYAIDRQRYRLFLTNPGIYLGLILGIVPTGLWLISSCYKHGGAMPVRELFGKLLFLSQTNTYNPGPFYYLWMMPLNIFPWALFSAIGTIVIWRKLLTLNYSTLSLSIVYPLALFVLLSLFRTRMIYYIMQILPFMALLAAVAFIHFTQISSQKSSWYRLVTWLSYAFSGLGILLPIAGIIVLLNQSFISIIITPEIRTYALPTIVLGCGWMSIASLWQRWQPGKIPYWLAGWFIPAWFTMFSFGWESALADKSPEFRTEFERLTIDRTIATQPINLLSDTVAANGFQPSQHRDRTLTIDQHKTLILLSFYTPNLGKHIYRFSDLPDRSYAWTLQISPQQIDQALPTLRERVRFVDNIQGWHLIQKIGEVDLQ</sequence>
<dbReference type="OrthoDB" id="517818at2"/>
<feature type="domain" description="Glycosyltransferase RgtA/B/C/D-like" evidence="9">
    <location>
        <begin position="68"/>
        <end position="164"/>
    </location>
</feature>
<evidence type="ECO:0000256" key="3">
    <source>
        <dbReference type="ARBA" id="ARBA00022676"/>
    </source>
</evidence>
<comment type="caution">
    <text evidence="10">The sequence shown here is derived from an EMBL/GenBank/DDBJ whole genome shotgun (WGS) entry which is preliminary data.</text>
</comment>
<feature type="transmembrane region" description="Helical" evidence="8">
    <location>
        <begin position="312"/>
        <end position="333"/>
    </location>
</feature>
<evidence type="ECO:0000256" key="5">
    <source>
        <dbReference type="ARBA" id="ARBA00022692"/>
    </source>
</evidence>
<keyword evidence="5 8" id="KW-0812">Transmembrane</keyword>
<dbReference type="GO" id="GO:0005886">
    <property type="term" value="C:plasma membrane"/>
    <property type="evidence" value="ECO:0007669"/>
    <property type="project" value="UniProtKB-SubCell"/>
</dbReference>
<comment type="subcellular location">
    <subcellularLocation>
        <location evidence="1">Cell membrane</location>
        <topology evidence="1">Multi-pass membrane protein</topology>
    </subcellularLocation>
</comment>
<feature type="transmembrane region" description="Helical" evidence="8">
    <location>
        <begin position="410"/>
        <end position="427"/>
    </location>
</feature>
<evidence type="ECO:0000256" key="2">
    <source>
        <dbReference type="ARBA" id="ARBA00022475"/>
    </source>
</evidence>
<evidence type="ECO:0000256" key="6">
    <source>
        <dbReference type="ARBA" id="ARBA00022989"/>
    </source>
</evidence>
<keyword evidence="2" id="KW-1003">Cell membrane</keyword>
<evidence type="ECO:0000256" key="4">
    <source>
        <dbReference type="ARBA" id="ARBA00022679"/>
    </source>
</evidence>
<feature type="transmembrane region" description="Helical" evidence="8">
    <location>
        <begin position="119"/>
        <end position="137"/>
    </location>
</feature>
<feature type="transmembrane region" description="Helical" evidence="8">
    <location>
        <begin position="339"/>
        <end position="361"/>
    </location>
</feature>
<dbReference type="GO" id="GO:0016763">
    <property type="term" value="F:pentosyltransferase activity"/>
    <property type="evidence" value="ECO:0007669"/>
    <property type="project" value="TreeGrafter"/>
</dbReference>
<feature type="domain" description="Glycosyltransferase RgtA/B/C/D-like" evidence="9">
    <location>
        <begin position="174"/>
        <end position="242"/>
    </location>
</feature>
<dbReference type="Pfam" id="PF13231">
    <property type="entry name" value="PMT_2"/>
    <property type="match status" value="2"/>
</dbReference>
<proteinExistence type="predicted"/>
<feature type="transmembrane region" description="Helical" evidence="8">
    <location>
        <begin position="282"/>
        <end position="305"/>
    </location>
</feature>
<dbReference type="Proteomes" id="UP000238937">
    <property type="component" value="Unassembled WGS sequence"/>
</dbReference>
<evidence type="ECO:0000256" key="7">
    <source>
        <dbReference type="ARBA" id="ARBA00023136"/>
    </source>
</evidence>
<dbReference type="GO" id="GO:0009103">
    <property type="term" value="P:lipopolysaccharide biosynthetic process"/>
    <property type="evidence" value="ECO:0007669"/>
    <property type="project" value="UniProtKB-ARBA"/>
</dbReference>